<comment type="caution">
    <text evidence="1">The sequence shown here is derived from an EMBL/GenBank/DDBJ whole genome shotgun (WGS) entry which is preliminary data.</text>
</comment>
<dbReference type="VEuPathDB" id="FungiDB:PC110_g1027"/>
<name>A0A8T1EJ22_9STRA</name>
<proteinExistence type="predicted"/>
<dbReference type="EMBL" id="RCMK01000011">
    <property type="protein sequence ID" value="KAG2954624.1"/>
    <property type="molecule type" value="Genomic_DNA"/>
</dbReference>
<reference evidence="1" key="1">
    <citation type="submission" date="2018-10" db="EMBL/GenBank/DDBJ databases">
        <title>Effector identification in a new, highly contiguous assembly of the strawberry crown rot pathogen Phytophthora cactorum.</title>
        <authorList>
            <person name="Armitage A.D."/>
            <person name="Nellist C.F."/>
            <person name="Bates H."/>
            <person name="Vickerstaff R.J."/>
            <person name="Harrison R.J."/>
        </authorList>
    </citation>
    <scope>NUCLEOTIDE SEQUENCE</scope>
    <source>
        <strain evidence="1">4040</strain>
    </source>
</reference>
<evidence type="ECO:0000313" key="1">
    <source>
        <dbReference type="EMBL" id="KAG2954624.1"/>
    </source>
</evidence>
<evidence type="ECO:0000313" key="2">
    <source>
        <dbReference type="Proteomes" id="UP000736787"/>
    </source>
</evidence>
<accession>A0A8T1EJ22</accession>
<dbReference type="AlphaFoldDB" id="A0A8T1EJ22"/>
<protein>
    <submittedName>
        <fullName evidence="1">Uncharacterized protein</fullName>
    </submittedName>
</protein>
<dbReference type="Proteomes" id="UP000736787">
    <property type="component" value="Unassembled WGS sequence"/>
</dbReference>
<sequence>MMTGLPALSPFDAIALPSSLESITLSELEGFWTEAFSSRRISLDNVRRSVAQASRAARARGRKSHHKVEVAMDQYTIGDFVLYADVGAHTRANLGLKWCGPAQVVEAVSSWILKVKINIITDDEREVPLKFYNDSTLDAPRSCYVTLLIIVRAMWWSTYSTRSTCRDKAFGFFGLLVWIN</sequence>
<gene>
    <name evidence="1" type="ORF">PC117_g1054</name>
</gene>
<organism evidence="1 2">
    <name type="scientific">Phytophthora cactorum</name>
    <dbReference type="NCBI Taxonomy" id="29920"/>
    <lineage>
        <taxon>Eukaryota</taxon>
        <taxon>Sar</taxon>
        <taxon>Stramenopiles</taxon>
        <taxon>Oomycota</taxon>
        <taxon>Peronosporomycetes</taxon>
        <taxon>Peronosporales</taxon>
        <taxon>Peronosporaceae</taxon>
        <taxon>Phytophthora</taxon>
    </lineage>
</organism>